<feature type="domain" description="PASTA" evidence="12">
    <location>
        <begin position="341"/>
        <end position="407"/>
    </location>
</feature>
<dbReference type="PROSITE" id="PS51178">
    <property type="entry name" value="PASTA"/>
    <property type="match status" value="3"/>
</dbReference>
<evidence type="ECO:0000256" key="3">
    <source>
        <dbReference type="ARBA" id="ARBA00022679"/>
    </source>
</evidence>
<dbReference type="PANTHER" id="PTHR43289">
    <property type="entry name" value="MITOGEN-ACTIVATED PROTEIN KINASE KINASE KINASE 20-RELATED"/>
    <property type="match status" value="1"/>
</dbReference>
<dbReference type="SMART" id="SM00740">
    <property type="entry name" value="PASTA"/>
    <property type="match status" value="3"/>
</dbReference>
<evidence type="ECO:0000256" key="5">
    <source>
        <dbReference type="ARBA" id="ARBA00022777"/>
    </source>
</evidence>
<dbReference type="InterPro" id="IPR000719">
    <property type="entry name" value="Prot_kinase_dom"/>
</dbReference>
<dbReference type="OrthoDB" id="9788659at2"/>
<evidence type="ECO:0000313" key="13">
    <source>
        <dbReference type="EMBL" id="SEF67764.1"/>
    </source>
</evidence>
<dbReference type="SUPFAM" id="SSF56112">
    <property type="entry name" value="Protein kinase-like (PK-like)"/>
    <property type="match status" value="1"/>
</dbReference>
<proteinExistence type="predicted"/>
<keyword evidence="10" id="KW-0812">Transmembrane</keyword>
<feature type="domain" description="Protein kinase" evidence="11">
    <location>
        <begin position="13"/>
        <end position="280"/>
    </location>
</feature>
<dbReference type="FunFam" id="1.10.510.10:FF:000021">
    <property type="entry name" value="Serine/threonine protein kinase"/>
    <property type="match status" value="1"/>
</dbReference>
<evidence type="ECO:0000256" key="4">
    <source>
        <dbReference type="ARBA" id="ARBA00022741"/>
    </source>
</evidence>
<feature type="binding site" evidence="9">
    <location>
        <position position="42"/>
    </location>
    <ligand>
        <name>ATP</name>
        <dbReference type="ChEBI" id="CHEBI:30616"/>
    </ligand>
</feature>
<dbReference type="CDD" id="cd06577">
    <property type="entry name" value="PASTA_pknB"/>
    <property type="match status" value="3"/>
</dbReference>
<dbReference type="RefSeq" id="WP_103895738.1">
    <property type="nucleotide sequence ID" value="NZ_FNUK01000007.1"/>
</dbReference>
<dbReference type="PROSITE" id="PS00107">
    <property type="entry name" value="PROTEIN_KINASE_ATP"/>
    <property type="match status" value="1"/>
</dbReference>
<dbReference type="CDD" id="cd14014">
    <property type="entry name" value="STKc_PknB_like"/>
    <property type="match status" value="1"/>
</dbReference>
<evidence type="ECO:0000313" key="14">
    <source>
        <dbReference type="Proteomes" id="UP000242850"/>
    </source>
</evidence>
<keyword evidence="14" id="KW-1185">Reference proteome</keyword>
<dbReference type="SUPFAM" id="SSF54184">
    <property type="entry name" value="Penicillin-binding protein 2x (pbp-2x), c-terminal domain"/>
    <property type="match status" value="1"/>
</dbReference>
<keyword evidence="3" id="KW-0808">Transferase</keyword>
<keyword evidence="2 13" id="KW-0723">Serine/threonine-protein kinase</keyword>
<keyword evidence="10" id="KW-0472">Membrane</keyword>
<evidence type="ECO:0000256" key="10">
    <source>
        <dbReference type="SAM" id="Phobius"/>
    </source>
</evidence>
<dbReference type="AlphaFoldDB" id="A0A1H5TY49"/>
<organism evidence="13 14">
    <name type="scientific">Caloramator fervidus</name>
    <dbReference type="NCBI Taxonomy" id="29344"/>
    <lineage>
        <taxon>Bacteria</taxon>
        <taxon>Bacillati</taxon>
        <taxon>Bacillota</taxon>
        <taxon>Clostridia</taxon>
        <taxon>Eubacteriales</taxon>
        <taxon>Clostridiaceae</taxon>
        <taxon>Caloramator</taxon>
    </lineage>
</organism>
<dbReference type="Pfam" id="PF03793">
    <property type="entry name" value="PASTA"/>
    <property type="match status" value="3"/>
</dbReference>
<evidence type="ECO:0000256" key="2">
    <source>
        <dbReference type="ARBA" id="ARBA00022527"/>
    </source>
</evidence>
<dbReference type="EMBL" id="FNUK01000007">
    <property type="protein sequence ID" value="SEF67764.1"/>
    <property type="molecule type" value="Genomic_DNA"/>
</dbReference>
<dbReference type="PROSITE" id="PS50011">
    <property type="entry name" value="PROTEIN_KINASE_DOM"/>
    <property type="match status" value="1"/>
</dbReference>
<dbReference type="PANTHER" id="PTHR43289:SF34">
    <property type="entry name" value="SERINE_THREONINE-PROTEIN KINASE YBDM-RELATED"/>
    <property type="match status" value="1"/>
</dbReference>
<comment type="catalytic activity">
    <reaction evidence="8">
        <text>L-seryl-[protein] + ATP = O-phospho-L-seryl-[protein] + ADP + H(+)</text>
        <dbReference type="Rhea" id="RHEA:17989"/>
        <dbReference type="Rhea" id="RHEA-COMP:9863"/>
        <dbReference type="Rhea" id="RHEA-COMP:11604"/>
        <dbReference type="ChEBI" id="CHEBI:15378"/>
        <dbReference type="ChEBI" id="CHEBI:29999"/>
        <dbReference type="ChEBI" id="CHEBI:30616"/>
        <dbReference type="ChEBI" id="CHEBI:83421"/>
        <dbReference type="ChEBI" id="CHEBI:456216"/>
        <dbReference type="EC" id="2.7.11.1"/>
    </reaction>
</comment>
<feature type="domain" description="PASTA" evidence="12">
    <location>
        <begin position="408"/>
        <end position="475"/>
    </location>
</feature>
<dbReference type="Proteomes" id="UP000242850">
    <property type="component" value="Unassembled WGS sequence"/>
</dbReference>
<dbReference type="InterPro" id="IPR008271">
    <property type="entry name" value="Ser/Thr_kinase_AS"/>
</dbReference>
<gene>
    <name evidence="13" type="ORF">SAMN05660865_00736</name>
</gene>
<dbReference type="PROSITE" id="PS00108">
    <property type="entry name" value="PROTEIN_KINASE_ST"/>
    <property type="match status" value="1"/>
</dbReference>
<dbReference type="InterPro" id="IPR005543">
    <property type="entry name" value="PASTA_dom"/>
</dbReference>
<sequence length="559" mass="62449">MNEFSGKILNNRYILLEKIGDGGMALVYKAKDFTLNRYVAVKILRPEFATDFEFVSKFKRESLAAASLSHPNIVSIYDVGEDEGLNYIVMEYIKGKTLKDYIKEKGKIKYDEALKITYQIALALDHAHKNGVVHRDIKPHNILITEDNIVKVTDFGIARASTANTVTNTGKVLGSVHYLSPEQARGGFSDHRTDIYSLGVVLYEMLVGRPPYDAESPITIALKHIQDDVVEPLHFEPNIPQAVNDIVVKMMQKDMTKRYQNAKELLEDINRALQNPHSSLYNNNDDIAKTRIIPHESINEELDKIKSKTKRKRNIWLLGYILLIFIIIAAFGYYAFNKFFAVKDVKVPNVVGMSQEQARKILSENNLIMEIDSTQNSDLPEGTVISTIPEQGMTVKENTVVKVIISSGPKLISVPDLKGLDLISAETLIRNNKLTIGNIDKQYSDTIPKGCIISQSPEHGMSVKEGTSINLVISEGPQIKIVKVPNILGMTLSQADSVLKSLGLKRGDVKYGYDPNYKDGQIIMQSVADGVEVKQGTVIDVVVNKLDDSLQEQENNNNE</sequence>
<dbReference type="Gene3D" id="3.30.10.20">
    <property type="match status" value="3"/>
</dbReference>
<dbReference type="GO" id="GO:0005524">
    <property type="term" value="F:ATP binding"/>
    <property type="evidence" value="ECO:0007669"/>
    <property type="project" value="UniProtKB-UniRule"/>
</dbReference>
<protein>
    <recommendedName>
        <fullName evidence="1">non-specific serine/threonine protein kinase</fullName>
        <ecNumber evidence="1">2.7.11.1</ecNumber>
    </recommendedName>
</protein>
<keyword evidence="4 9" id="KW-0547">Nucleotide-binding</keyword>
<keyword evidence="5 13" id="KW-0418">Kinase</keyword>
<evidence type="ECO:0000256" key="7">
    <source>
        <dbReference type="ARBA" id="ARBA00047899"/>
    </source>
</evidence>
<reference evidence="14" key="1">
    <citation type="submission" date="2016-10" db="EMBL/GenBank/DDBJ databases">
        <authorList>
            <person name="Varghese N."/>
            <person name="Submissions S."/>
        </authorList>
    </citation>
    <scope>NUCLEOTIDE SEQUENCE [LARGE SCALE GENOMIC DNA]</scope>
    <source>
        <strain evidence="14">DSM 5463</strain>
    </source>
</reference>
<dbReference type="InterPro" id="IPR011009">
    <property type="entry name" value="Kinase-like_dom_sf"/>
</dbReference>
<comment type="catalytic activity">
    <reaction evidence="7">
        <text>L-threonyl-[protein] + ATP = O-phospho-L-threonyl-[protein] + ADP + H(+)</text>
        <dbReference type="Rhea" id="RHEA:46608"/>
        <dbReference type="Rhea" id="RHEA-COMP:11060"/>
        <dbReference type="Rhea" id="RHEA-COMP:11605"/>
        <dbReference type="ChEBI" id="CHEBI:15378"/>
        <dbReference type="ChEBI" id="CHEBI:30013"/>
        <dbReference type="ChEBI" id="CHEBI:30616"/>
        <dbReference type="ChEBI" id="CHEBI:61977"/>
        <dbReference type="ChEBI" id="CHEBI:456216"/>
        <dbReference type="EC" id="2.7.11.1"/>
    </reaction>
</comment>
<evidence type="ECO:0000256" key="6">
    <source>
        <dbReference type="ARBA" id="ARBA00022840"/>
    </source>
</evidence>
<name>A0A1H5TY49_9CLOT</name>
<keyword evidence="6 9" id="KW-0067">ATP-binding</keyword>
<feature type="domain" description="PASTA" evidence="12">
    <location>
        <begin position="476"/>
        <end position="545"/>
    </location>
</feature>
<feature type="transmembrane region" description="Helical" evidence="10">
    <location>
        <begin position="315"/>
        <end position="336"/>
    </location>
</feature>
<dbReference type="Gene3D" id="1.10.510.10">
    <property type="entry name" value="Transferase(Phosphotransferase) domain 1"/>
    <property type="match status" value="1"/>
</dbReference>
<evidence type="ECO:0000259" key="11">
    <source>
        <dbReference type="PROSITE" id="PS50011"/>
    </source>
</evidence>
<dbReference type="InterPro" id="IPR017441">
    <property type="entry name" value="Protein_kinase_ATP_BS"/>
</dbReference>
<dbReference type="FunFam" id="3.30.200.20:FF:000035">
    <property type="entry name" value="Serine/threonine protein kinase Stk1"/>
    <property type="match status" value="1"/>
</dbReference>
<evidence type="ECO:0000256" key="8">
    <source>
        <dbReference type="ARBA" id="ARBA00048679"/>
    </source>
</evidence>
<dbReference type="GO" id="GO:0004674">
    <property type="term" value="F:protein serine/threonine kinase activity"/>
    <property type="evidence" value="ECO:0007669"/>
    <property type="project" value="UniProtKB-KW"/>
</dbReference>
<dbReference type="NCBIfam" id="NF033483">
    <property type="entry name" value="PknB_PASTA_kin"/>
    <property type="match status" value="1"/>
</dbReference>
<keyword evidence="10" id="KW-1133">Transmembrane helix</keyword>
<dbReference type="SMART" id="SM00220">
    <property type="entry name" value="S_TKc"/>
    <property type="match status" value="1"/>
</dbReference>
<evidence type="ECO:0000256" key="9">
    <source>
        <dbReference type="PROSITE-ProRule" id="PRU10141"/>
    </source>
</evidence>
<dbReference type="EC" id="2.7.11.1" evidence="1"/>
<dbReference type="Gene3D" id="3.30.200.20">
    <property type="entry name" value="Phosphorylase Kinase, domain 1"/>
    <property type="match status" value="1"/>
</dbReference>
<evidence type="ECO:0000256" key="1">
    <source>
        <dbReference type="ARBA" id="ARBA00012513"/>
    </source>
</evidence>
<dbReference type="Pfam" id="PF00069">
    <property type="entry name" value="Pkinase"/>
    <property type="match status" value="1"/>
</dbReference>
<accession>A0A1H5TY49</accession>
<evidence type="ECO:0000259" key="12">
    <source>
        <dbReference type="PROSITE" id="PS51178"/>
    </source>
</evidence>